<accession>A0A120EYI3</accession>
<dbReference type="GO" id="GO:0043565">
    <property type="term" value="F:sequence-specific DNA binding"/>
    <property type="evidence" value="ECO:0007669"/>
    <property type="project" value="InterPro"/>
</dbReference>
<dbReference type="InterPro" id="IPR000831">
    <property type="entry name" value="Trp_repress"/>
</dbReference>
<dbReference type="EMBL" id="LNTA01000048">
    <property type="protein sequence ID" value="KWV15799.1"/>
    <property type="molecule type" value="Genomic_DNA"/>
</dbReference>
<gene>
    <name evidence="1" type="ORF">ATB53_11000</name>
</gene>
<comment type="caution">
    <text evidence="1">The sequence shown here is derived from an EMBL/GenBank/DDBJ whole genome shotgun (WGS) entry which is preliminary data.</text>
</comment>
<organism evidence="1 2">
    <name type="scientific">Xanthomonas campestris pv. translucens</name>
    <dbReference type="NCBI Taxonomy" id="343"/>
    <lineage>
        <taxon>Bacteria</taxon>
        <taxon>Pseudomonadati</taxon>
        <taxon>Pseudomonadota</taxon>
        <taxon>Gammaproteobacteria</taxon>
        <taxon>Lysobacterales</taxon>
        <taxon>Lysobacteraceae</taxon>
        <taxon>Xanthomonas</taxon>
        <taxon>Xanthomonas translucens group</taxon>
    </lineage>
</organism>
<proteinExistence type="predicted"/>
<dbReference type="InterPro" id="IPR038116">
    <property type="entry name" value="TrpR-like_sf"/>
</dbReference>
<protein>
    <recommendedName>
        <fullName evidence="3">Trp operon repressor</fullName>
    </recommendedName>
</protein>
<name>A0A120EYI3_XANCT</name>
<dbReference type="SUPFAM" id="SSF48295">
    <property type="entry name" value="TrpR-like"/>
    <property type="match status" value="1"/>
</dbReference>
<reference evidence="1 2" key="1">
    <citation type="submission" date="2015-11" db="EMBL/GenBank/DDBJ databases">
        <title>Long Read and Single Molecule DNA Sequencing Simplifies Genome Assembly and TAL Effector Gene Analysis of Xanthomonas translucens.</title>
        <authorList>
            <person name="Peng Z."/>
            <person name="Hu Y."/>
            <person name="Xie J."/>
            <person name="Potnis N."/>
            <person name="Akhunova A."/>
            <person name="Jones J."/>
            <person name="Liu Z."/>
            <person name="White F."/>
            <person name="Liu S."/>
        </authorList>
    </citation>
    <scope>NUCLEOTIDE SEQUENCE [LARGE SCALE GENOMIC DNA]</scope>
    <source>
        <strain evidence="1 2">B1</strain>
    </source>
</reference>
<dbReference type="AlphaFoldDB" id="A0A120EYI3"/>
<dbReference type="InterPro" id="IPR010921">
    <property type="entry name" value="Trp_repressor/repl_initiator"/>
</dbReference>
<dbReference type="Proteomes" id="UP000055854">
    <property type="component" value="Unassembled WGS sequence"/>
</dbReference>
<dbReference type="Pfam" id="PF01371">
    <property type="entry name" value="Trp_repressor"/>
    <property type="match status" value="1"/>
</dbReference>
<dbReference type="GO" id="GO:0003700">
    <property type="term" value="F:DNA-binding transcription factor activity"/>
    <property type="evidence" value="ECO:0007669"/>
    <property type="project" value="InterPro"/>
</dbReference>
<evidence type="ECO:0000313" key="2">
    <source>
        <dbReference type="Proteomes" id="UP000055854"/>
    </source>
</evidence>
<sequence>MEHLAALDSPEEIRWLLEQLLTDRELHDIGDRLHIYSLLVSGEYSQRAIAQLAKVSISKVERGASNARSPKVRAYFRKHFPA</sequence>
<dbReference type="RefSeq" id="WP_003474823.1">
    <property type="nucleotide sequence ID" value="NZ_CP089999.1"/>
</dbReference>
<evidence type="ECO:0008006" key="3">
    <source>
        <dbReference type="Google" id="ProtNLM"/>
    </source>
</evidence>
<dbReference type="Gene3D" id="1.10.1270.10">
    <property type="entry name" value="TrpR-like"/>
    <property type="match status" value="1"/>
</dbReference>
<evidence type="ECO:0000313" key="1">
    <source>
        <dbReference type="EMBL" id="KWV15799.1"/>
    </source>
</evidence>